<keyword evidence="8" id="KW-0238">DNA-binding</keyword>
<evidence type="ECO:0000256" key="2">
    <source>
        <dbReference type="ARBA" id="ARBA00022741"/>
    </source>
</evidence>
<evidence type="ECO:0000256" key="3">
    <source>
        <dbReference type="ARBA" id="ARBA00022763"/>
    </source>
</evidence>
<dbReference type="Gene3D" id="3.40.50.10930">
    <property type="match status" value="1"/>
</dbReference>
<keyword evidence="11" id="KW-1185">Reference proteome</keyword>
<keyword evidence="1" id="KW-0540">Nuclease</keyword>
<evidence type="ECO:0000256" key="4">
    <source>
        <dbReference type="ARBA" id="ARBA00022801"/>
    </source>
</evidence>
<dbReference type="SUPFAM" id="SSF52540">
    <property type="entry name" value="P-loop containing nucleoside triphosphate hydrolases"/>
    <property type="match status" value="1"/>
</dbReference>
<sequence>MFYLHLSNKSENLIRHLVEVLHLDDKRDPFVPEYFLIQSQGMERMLSQRLAERFVSWCNYEYMLPTRFFALMADRLGVETGAEEYARDQLCWRIEQILRGVSGDTFRLLIRYMAHDASGMKRYQLAQQLAYVFDQYQIMRLAMMDGWEQGKRFTENPAEIYQMELWKLLGEEIGHVRHRGVFLRDLIHHLNEKSDLSSVLPKRLSVFGVHSLPPILLSCLQALSNHCDIHFYL</sequence>
<dbReference type="Gene3D" id="1.10.10.160">
    <property type="match status" value="1"/>
</dbReference>
<keyword evidence="3" id="KW-0227">DNA damage</keyword>
<evidence type="ECO:0000256" key="5">
    <source>
        <dbReference type="ARBA" id="ARBA00022806"/>
    </source>
</evidence>
<gene>
    <name evidence="10" type="ORF">JYU06_04340</name>
</gene>
<evidence type="ECO:0000256" key="9">
    <source>
        <dbReference type="ARBA" id="ARBA00023204"/>
    </source>
</evidence>
<keyword evidence="9" id="KW-0234">DNA repair</keyword>
<dbReference type="Proteomes" id="UP000717534">
    <property type="component" value="Unassembled WGS sequence"/>
</dbReference>
<dbReference type="PANTHER" id="PTHR30591:SF1">
    <property type="entry name" value="RECBCD ENZYME SUBUNIT RECC"/>
    <property type="match status" value="1"/>
</dbReference>
<accession>A0ABS3AUF3</accession>
<keyword evidence="7" id="KW-0067">ATP-binding</keyword>
<protein>
    <submittedName>
        <fullName evidence="10">Exodeoxyribonuclease V subunit gamma</fullName>
    </submittedName>
</protein>
<organism evidence="10 11">
    <name type="scientific">Desulfotalea psychrophila</name>
    <dbReference type="NCBI Taxonomy" id="84980"/>
    <lineage>
        <taxon>Bacteria</taxon>
        <taxon>Pseudomonadati</taxon>
        <taxon>Thermodesulfobacteriota</taxon>
        <taxon>Desulfobulbia</taxon>
        <taxon>Desulfobulbales</taxon>
        <taxon>Desulfocapsaceae</taxon>
        <taxon>Desulfotalea</taxon>
    </lineage>
</organism>
<comment type="caution">
    <text evidence="10">The sequence shown here is derived from an EMBL/GenBank/DDBJ whole genome shotgun (WGS) entry which is preliminary data.</text>
</comment>
<feature type="non-terminal residue" evidence="10">
    <location>
        <position position="233"/>
    </location>
</feature>
<evidence type="ECO:0000313" key="11">
    <source>
        <dbReference type="Proteomes" id="UP000717534"/>
    </source>
</evidence>
<keyword evidence="2" id="KW-0547">Nucleotide-binding</keyword>
<dbReference type="InterPro" id="IPR027417">
    <property type="entry name" value="P-loop_NTPase"/>
</dbReference>
<evidence type="ECO:0000256" key="7">
    <source>
        <dbReference type="ARBA" id="ARBA00022840"/>
    </source>
</evidence>
<evidence type="ECO:0000256" key="1">
    <source>
        <dbReference type="ARBA" id="ARBA00022722"/>
    </source>
</evidence>
<evidence type="ECO:0000313" key="10">
    <source>
        <dbReference type="EMBL" id="MBN4068728.1"/>
    </source>
</evidence>
<evidence type="ECO:0000256" key="6">
    <source>
        <dbReference type="ARBA" id="ARBA00022839"/>
    </source>
</evidence>
<keyword evidence="5" id="KW-0347">Helicase</keyword>
<keyword evidence="4" id="KW-0378">Hydrolase</keyword>
<dbReference type="EMBL" id="JAFITO010000045">
    <property type="protein sequence ID" value="MBN4068728.1"/>
    <property type="molecule type" value="Genomic_DNA"/>
</dbReference>
<name>A0ABS3AUF3_9BACT</name>
<proteinExistence type="predicted"/>
<evidence type="ECO:0000256" key="8">
    <source>
        <dbReference type="ARBA" id="ARBA00023125"/>
    </source>
</evidence>
<dbReference type="InterPro" id="IPR013986">
    <property type="entry name" value="DExx_box_DNA_helicase_dom_sf"/>
</dbReference>
<keyword evidence="6" id="KW-0269">Exonuclease</keyword>
<reference evidence="10 11" key="1">
    <citation type="submission" date="2021-02" db="EMBL/GenBank/DDBJ databases">
        <title>Activity-based single-cell genomes from oceanic crustal fluid captures similar information to metagenomic and metatranscriptomic surveys with orders of magnitude less sampling.</title>
        <authorList>
            <person name="D'Angelo T.S."/>
            <person name="Orcutt B.N."/>
        </authorList>
    </citation>
    <scope>NUCLEOTIDE SEQUENCE [LARGE SCALE GENOMIC DNA]</scope>
    <source>
        <strain evidence="10">AH-315-G02</strain>
    </source>
</reference>
<dbReference type="PANTHER" id="PTHR30591">
    <property type="entry name" value="RECBCD ENZYME SUBUNIT RECC"/>
    <property type="match status" value="1"/>
</dbReference>
<dbReference type="Pfam" id="PF04257">
    <property type="entry name" value="Exonuc_V_gamma"/>
    <property type="match status" value="1"/>
</dbReference>